<dbReference type="PANTHER" id="PTHR34188:SF5">
    <property type="entry name" value="OS05G0131900 PROTEIN"/>
    <property type="match status" value="1"/>
</dbReference>
<keyword evidence="2" id="KW-0472">Membrane</keyword>
<keyword evidence="4" id="KW-1185">Reference proteome</keyword>
<feature type="region of interest" description="Disordered" evidence="1">
    <location>
        <begin position="1"/>
        <end position="29"/>
    </location>
</feature>
<evidence type="ECO:0000313" key="4">
    <source>
        <dbReference type="Proteomes" id="UP001153076"/>
    </source>
</evidence>
<feature type="region of interest" description="Disordered" evidence="1">
    <location>
        <begin position="100"/>
        <end position="125"/>
    </location>
</feature>
<proteinExistence type="predicted"/>
<organism evidence="3 4">
    <name type="scientific">Carnegiea gigantea</name>
    <dbReference type="NCBI Taxonomy" id="171969"/>
    <lineage>
        <taxon>Eukaryota</taxon>
        <taxon>Viridiplantae</taxon>
        <taxon>Streptophyta</taxon>
        <taxon>Embryophyta</taxon>
        <taxon>Tracheophyta</taxon>
        <taxon>Spermatophyta</taxon>
        <taxon>Magnoliopsida</taxon>
        <taxon>eudicotyledons</taxon>
        <taxon>Gunneridae</taxon>
        <taxon>Pentapetalae</taxon>
        <taxon>Caryophyllales</taxon>
        <taxon>Cactineae</taxon>
        <taxon>Cactaceae</taxon>
        <taxon>Cactoideae</taxon>
        <taxon>Echinocereeae</taxon>
        <taxon>Carnegiea</taxon>
    </lineage>
</organism>
<evidence type="ECO:0000256" key="1">
    <source>
        <dbReference type="SAM" id="MobiDB-lite"/>
    </source>
</evidence>
<accession>A0A9Q1JG50</accession>
<dbReference type="PANTHER" id="PTHR34188">
    <property type="entry name" value="OS01G0299500 PROTEIN"/>
    <property type="match status" value="1"/>
</dbReference>
<evidence type="ECO:0000256" key="2">
    <source>
        <dbReference type="SAM" id="Phobius"/>
    </source>
</evidence>
<evidence type="ECO:0000313" key="3">
    <source>
        <dbReference type="EMBL" id="KAJ8423272.1"/>
    </source>
</evidence>
<keyword evidence="2" id="KW-0812">Transmembrane</keyword>
<gene>
    <name evidence="3" type="ORF">Cgig2_022156</name>
</gene>
<comment type="caution">
    <text evidence="3">The sequence shown here is derived from an EMBL/GenBank/DDBJ whole genome shotgun (WGS) entry which is preliminary data.</text>
</comment>
<feature type="transmembrane region" description="Helical" evidence="2">
    <location>
        <begin position="163"/>
        <end position="185"/>
    </location>
</feature>
<evidence type="ECO:0008006" key="5">
    <source>
        <dbReference type="Google" id="ProtNLM"/>
    </source>
</evidence>
<keyword evidence="2" id="KW-1133">Transmembrane helix</keyword>
<sequence>MASREGEFLGDIECGGTNSEEEGSKEFVSRGKKALSRGCSGALGYNHDGMVSGGSHIYPDVHNFSKATDNIGGRRVELVIDRDSGGEEYRDLVALLEKRSNSSKKPSLKKASKPPRPPKGPTLSHADLKLVKELSELAARKRERIERMKAFRKRKESKRSSSSSNLIALVISILFFLVIILQGVLSRNNNGREFPGSPAPAIAGEGLISIHLFSCAPANEIITSISPRYSSLGQASGSSVQGEEGDNSGHKALVKTIRKLNLTLSLFGR</sequence>
<reference evidence="3" key="1">
    <citation type="submission" date="2022-04" db="EMBL/GenBank/DDBJ databases">
        <title>Carnegiea gigantea Genome sequencing and assembly v2.</title>
        <authorList>
            <person name="Copetti D."/>
            <person name="Sanderson M.J."/>
            <person name="Burquez A."/>
            <person name="Wojciechowski M.F."/>
        </authorList>
    </citation>
    <scope>NUCLEOTIDE SEQUENCE</scope>
    <source>
        <strain evidence="3">SGP5-SGP5p</strain>
        <tissue evidence="3">Aerial part</tissue>
    </source>
</reference>
<protein>
    <recommendedName>
        <fullName evidence="5">Transmembrane protein</fullName>
    </recommendedName>
</protein>
<dbReference type="OrthoDB" id="1899142at2759"/>
<dbReference type="AlphaFoldDB" id="A0A9Q1JG50"/>
<dbReference type="Proteomes" id="UP001153076">
    <property type="component" value="Unassembled WGS sequence"/>
</dbReference>
<name>A0A9Q1JG50_9CARY</name>
<dbReference type="EMBL" id="JAKOGI010002007">
    <property type="protein sequence ID" value="KAJ8423272.1"/>
    <property type="molecule type" value="Genomic_DNA"/>
</dbReference>